<proteinExistence type="inferred from homology"/>
<name>A0A3R7NAC3_PENVA</name>
<comment type="cofactor">
    <cofactor evidence="1">
        <name>heme</name>
        <dbReference type="ChEBI" id="CHEBI:30413"/>
    </cofactor>
    <text evidence="1">Binds 1 heme group per subunit.</text>
</comment>
<reference evidence="3 4" key="2">
    <citation type="submission" date="2019-01" db="EMBL/GenBank/DDBJ databases">
        <title>The decoding of complex shrimp genome reveals the adaptation for benthos swimmer, frequently molting mechanism and breeding impact on genome.</title>
        <authorList>
            <person name="Sun Y."/>
            <person name="Gao Y."/>
            <person name="Yu Y."/>
        </authorList>
    </citation>
    <scope>NUCLEOTIDE SEQUENCE [LARGE SCALE GENOMIC DNA]</scope>
    <source>
        <tissue evidence="3">Muscle</tissue>
    </source>
</reference>
<keyword evidence="1" id="KW-0408">Iron</keyword>
<evidence type="ECO:0000256" key="2">
    <source>
        <dbReference type="SAM" id="MobiDB-lite"/>
    </source>
</evidence>
<organism evidence="3 4">
    <name type="scientific">Penaeus vannamei</name>
    <name type="common">Whiteleg shrimp</name>
    <name type="synonym">Litopenaeus vannamei</name>
    <dbReference type="NCBI Taxonomy" id="6689"/>
    <lineage>
        <taxon>Eukaryota</taxon>
        <taxon>Metazoa</taxon>
        <taxon>Ecdysozoa</taxon>
        <taxon>Arthropoda</taxon>
        <taxon>Crustacea</taxon>
        <taxon>Multicrustacea</taxon>
        <taxon>Malacostraca</taxon>
        <taxon>Eumalacostraca</taxon>
        <taxon>Eucarida</taxon>
        <taxon>Decapoda</taxon>
        <taxon>Dendrobranchiata</taxon>
        <taxon>Penaeoidea</taxon>
        <taxon>Penaeidae</taxon>
        <taxon>Penaeus</taxon>
    </lineage>
</organism>
<dbReference type="GO" id="GO:0046872">
    <property type="term" value="F:metal ion binding"/>
    <property type="evidence" value="ECO:0007669"/>
    <property type="project" value="UniProtKB-KW"/>
</dbReference>
<dbReference type="Proteomes" id="UP000283509">
    <property type="component" value="Unassembled WGS sequence"/>
</dbReference>
<dbReference type="Gene3D" id="1.20.58.480">
    <property type="match status" value="1"/>
</dbReference>
<feature type="compositionally biased region" description="Basic and acidic residues" evidence="2">
    <location>
        <begin position="472"/>
        <end position="500"/>
    </location>
</feature>
<dbReference type="PANTHER" id="PTHR10138:SF0">
    <property type="entry name" value="TRYPTOPHAN 2,3-DIOXYGENASE"/>
    <property type="match status" value="1"/>
</dbReference>
<dbReference type="SUPFAM" id="SSF140959">
    <property type="entry name" value="Indolic compounds 2,3-dioxygenase-like"/>
    <property type="match status" value="1"/>
</dbReference>
<keyword evidence="4" id="KW-1185">Reference proteome</keyword>
<evidence type="ECO:0000313" key="3">
    <source>
        <dbReference type="EMBL" id="ROT81693.1"/>
    </source>
</evidence>
<reference evidence="3 4" key="1">
    <citation type="submission" date="2018-04" db="EMBL/GenBank/DDBJ databases">
        <authorList>
            <person name="Zhang X."/>
            <person name="Yuan J."/>
            <person name="Li F."/>
            <person name="Xiang J."/>
        </authorList>
    </citation>
    <scope>NUCLEOTIDE SEQUENCE [LARGE SCALE GENOMIC DNA]</scope>
    <source>
        <tissue evidence="3">Muscle</tissue>
    </source>
</reference>
<protein>
    <recommendedName>
        <fullName evidence="1">Tryptophan 2,3-dioxygenase</fullName>
        <shortName evidence="1">TDO</shortName>
        <ecNumber evidence="1">1.13.11.11</ecNumber>
    </recommendedName>
    <alternativeName>
        <fullName evidence="1">Tryptamin 2,3-dioxygenase</fullName>
    </alternativeName>
    <alternativeName>
        <fullName evidence="1">Tryptophan oxygenase</fullName>
        <shortName evidence="1">TO</shortName>
        <shortName evidence="1">TRPO</shortName>
    </alternativeName>
    <alternativeName>
        <fullName evidence="1">Tryptophan pyrrolase</fullName>
    </alternativeName>
    <alternativeName>
        <fullName evidence="1">Tryptophanase</fullName>
    </alternativeName>
</protein>
<feature type="region of interest" description="Disordered" evidence="2">
    <location>
        <begin position="438"/>
        <end position="500"/>
    </location>
</feature>
<comment type="pathway">
    <text evidence="1">Amino-acid degradation; L-tryptophan degradation via kynurenine pathway; L-kynurenine from L-tryptophan: step 1/2.</text>
</comment>
<comment type="subunit">
    <text evidence="1">Homotetramer. Dimer of dimers.</text>
</comment>
<dbReference type="STRING" id="6689.A0A3R7NAC3"/>
<evidence type="ECO:0000313" key="4">
    <source>
        <dbReference type="Proteomes" id="UP000283509"/>
    </source>
</evidence>
<dbReference type="UniPathway" id="UPA00333">
    <property type="reaction ID" value="UER00453"/>
</dbReference>
<dbReference type="InterPro" id="IPR037217">
    <property type="entry name" value="Trp/Indoleamine_2_3_dOase-like"/>
</dbReference>
<dbReference type="PANTHER" id="PTHR10138">
    <property type="entry name" value="TRYPTOPHAN 2,3-DIOXYGENASE"/>
    <property type="match status" value="1"/>
</dbReference>
<dbReference type="InterPro" id="IPR004981">
    <property type="entry name" value="Trp_2_3_dOase"/>
</dbReference>
<comment type="caution">
    <text evidence="1">Lacks conserved residue(s) required for the propagation of feature annotation.</text>
</comment>
<comment type="similarity">
    <text evidence="1">Belongs to the tryptophan 2,3-dioxygenase family.</text>
</comment>
<dbReference type="GO" id="GO:0020037">
    <property type="term" value="F:heme binding"/>
    <property type="evidence" value="ECO:0007669"/>
    <property type="project" value="UniProtKB-UniRule"/>
</dbReference>
<evidence type="ECO:0000256" key="1">
    <source>
        <dbReference type="HAMAP-Rule" id="MF_03020"/>
    </source>
</evidence>
<dbReference type="OrthoDB" id="447477at2759"/>
<sequence>MSKETAIPTLKDEHELGIRIWFHPGDQGWTQPSRERTFQSKSIFHLSSFSHLFIVVTAKQGTNLSKQKVDTAQQGKNLLDFGGITYTSYLQLHKILNAQTMMSTEDGTPVHDEHLFIIIHQAYELWFKQIIYEIDSVREIFSQEEVDEHKMLEIVKRMQRVTLILKLCVDQFLILETMTPLDFIEFRNYLSPASGFQSYQFRLLENKVGLRGDLRVRYNQENYMKVFGDEPEVCKNIMKSEEEPSLQNLVSRWLERTPGLEEKGFNFWNKYKMAVDSILTQEYREAETEECETLRSHLIDQNKKRRELFDSIFDSRIHNALMARGERRLTHRAMQGALMISLYREESRFNQPHQLLQLLMDVDSLMTKWRYSHVMLVQRMIGSQQIGTGGSSGYQYLRSTLSDRYKVFIDLFNLSTFLLPRNCIPPLTRQMKNRLSIMEEEQKEEESKVTSSALHSTAKAPIPPSDSPCPRENGEEKASSDSDLEKSLENSMERSCEASM</sequence>
<keyword evidence="1" id="KW-0823">Tryptophan catabolism</keyword>
<dbReference type="HAMAP" id="MF_01972">
    <property type="entry name" value="T23O"/>
    <property type="match status" value="1"/>
</dbReference>
<dbReference type="Pfam" id="PF03301">
    <property type="entry name" value="Trp_dioxygenase"/>
    <property type="match status" value="1"/>
</dbReference>
<dbReference type="GO" id="GO:0019441">
    <property type="term" value="P:L-tryptophan catabolic process to kynurenine"/>
    <property type="evidence" value="ECO:0007669"/>
    <property type="project" value="UniProtKB-UniRule"/>
</dbReference>
<keyword evidence="1" id="KW-0223">Dioxygenase</keyword>
<dbReference type="GO" id="GO:0004833">
    <property type="term" value="F:L-tryptophan 2,3-dioxygenase activity"/>
    <property type="evidence" value="ECO:0007669"/>
    <property type="project" value="UniProtKB-UniRule"/>
</dbReference>
<dbReference type="Gene3D" id="1.10.287.3810">
    <property type="match status" value="1"/>
</dbReference>
<comment type="function">
    <text evidence="1">Heme-dependent dioxygenase that catalyzes the oxidative cleavage of the L-tryptophan (L-Trp) pyrrole ring and converts L-tryptophan to N-formyl-L-kynurenine. Catalyzes the oxidative cleavage of the indole moiety.</text>
</comment>
<accession>A0A3R7NAC3</accession>
<keyword evidence="1" id="KW-0349">Heme</keyword>
<dbReference type="AlphaFoldDB" id="A0A3R7NAC3"/>
<keyword evidence="1" id="KW-0560">Oxidoreductase</keyword>
<dbReference type="EMBL" id="QCYY01000932">
    <property type="protein sequence ID" value="ROT81693.1"/>
    <property type="molecule type" value="Genomic_DNA"/>
</dbReference>
<dbReference type="EC" id="1.13.11.11" evidence="1"/>
<comment type="caution">
    <text evidence="3">The sequence shown here is derived from an EMBL/GenBank/DDBJ whole genome shotgun (WGS) entry which is preliminary data.</text>
</comment>
<dbReference type="GO" id="GO:0019442">
    <property type="term" value="P:L-tryptophan catabolic process to acetyl-CoA"/>
    <property type="evidence" value="ECO:0007669"/>
    <property type="project" value="TreeGrafter"/>
</dbReference>
<gene>
    <name evidence="3" type="ORF">C7M84_025144</name>
</gene>
<comment type="catalytic activity">
    <reaction evidence="1">
        <text>L-tryptophan + O2 = N-formyl-L-kynurenine</text>
        <dbReference type="Rhea" id="RHEA:24536"/>
        <dbReference type="ChEBI" id="CHEBI:15379"/>
        <dbReference type="ChEBI" id="CHEBI:57912"/>
        <dbReference type="ChEBI" id="CHEBI:58629"/>
        <dbReference type="EC" id="1.13.11.11"/>
    </reaction>
</comment>
<keyword evidence="1" id="KW-0479">Metal-binding</keyword>